<gene>
    <name evidence="3" type="ORF">ANN_01270</name>
</gene>
<evidence type="ECO:0000256" key="2">
    <source>
        <dbReference type="SAM" id="Phobius"/>
    </source>
</evidence>
<name>A0ABQ8TT73_PERAM</name>
<reference evidence="3 4" key="1">
    <citation type="journal article" date="2022" name="Allergy">
        <title>Genome assembly and annotation of Periplaneta americana reveal a comprehensive cockroach allergen profile.</title>
        <authorList>
            <person name="Wang L."/>
            <person name="Xiong Q."/>
            <person name="Saelim N."/>
            <person name="Wang L."/>
            <person name="Nong W."/>
            <person name="Wan A.T."/>
            <person name="Shi M."/>
            <person name="Liu X."/>
            <person name="Cao Q."/>
            <person name="Hui J.H.L."/>
            <person name="Sookrung N."/>
            <person name="Leung T.F."/>
            <person name="Tungtrongchitr A."/>
            <person name="Tsui S.K.W."/>
        </authorList>
    </citation>
    <scope>NUCLEOTIDE SEQUENCE [LARGE SCALE GENOMIC DNA]</scope>
    <source>
        <strain evidence="3">PWHHKU_190912</strain>
    </source>
</reference>
<dbReference type="Proteomes" id="UP001148838">
    <property type="component" value="Unassembled WGS sequence"/>
</dbReference>
<keyword evidence="4" id="KW-1185">Reference proteome</keyword>
<evidence type="ECO:0000313" key="3">
    <source>
        <dbReference type="EMBL" id="KAJ4449864.1"/>
    </source>
</evidence>
<evidence type="ECO:0000256" key="1">
    <source>
        <dbReference type="SAM" id="MobiDB-lite"/>
    </source>
</evidence>
<keyword evidence="2" id="KW-0472">Membrane</keyword>
<comment type="caution">
    <text evidence="3">The sequence shown here is derived from an EMBL/GenBank/DDBJ whole genome shotgun (WGS) entry which is preliminary data.</text>
</comment>
<organism evidence="3 4">
    <name type="scientific">Periplaneta americana</name>
    <name type="common">American cockroach</name>
    <name type="synonym">Blatta americana</name>
    <dbReference type="NCBI Taxonomy" id="6978"/>
    <lineage>
        <taxon>Eukaryota</taxon>
        <taxon>Metazoa</taxon>
        <taxon>Ecdysozoa</taxon>
        <taxon>Arthropoda</taxon>
        <taxon>Hexapoda</taxon>
        <taxon>Insecta</taxon>
        <taxon>Pterygota</taxon>
        <taxon>Neoptera</taxon>
        <taxon>Polyneoptera</taxon>
        <taxon>Dictyoptera</taxon>
        <taxon>Blattodea</taxon>
        <taxon>Blattoidea</taxon>
        <taxon>Blattidae</taxon>
        <taxon>Blattinae</taxon>
        <taxon>Periplaneta</taxon>
    </lineage>
</organism>
<dbReference type="EMBL" id="JAJSOF020000003">
    <property type="protein sequence ID" value="KAJ4449864.1"/>
    <property type="molecule type" value="Genomic_DNA"/>
</dbReference>
<evidence type="ECO:0000313" key="4">
    <source>
        <dbReference type="Proteomes" id="UP001148838"/>
    </source>
</evidence>
<feature type="region of interest" description="Disordered" evidence="1">
    <location>
        <begin position="81"/>
        <end position="104"/>
    </location>
</feature>
<sequence>MKYSRCYRDLHQEYGGCVGPKDWAKNQKRIFVCQVYKQLEDCYYNLTLYTCGNNAAENMKQFVEWVTNSVITVDCGLEQNSSERRSTGQNGDISSMDIPAEKSSSANPHLPLYISIGIILLIVIITIIFYVKKWYANRAKSNRAEEEALLRNNS</sequence>
<keyword evidence="2" id="KW-0812">Transmembrane</keyword>
<proteinExistence type="predicted"/>
<protein>
    <submittedName>
        <fullName evidence="3">Uncharacterized protein</fullName>
    </submittedName>
</protein>
<accession>A0ABQ8TT73</accession>
<keyword evidence="2" id="KW-1133">Transmembrane helix</keyword>
<feature type="transmembrane region" description="Helical" evidence="2">
    <location>
        <begin position="112"/>
        <end position="131"/>
    </location>
</feature>